<sequence length="482" mass="54765">MTSSEEDHFRIFFLPFMAPGHMIPTMDMARLFATRGIKSTIVTTPANTAFFTETIQLHSPNPGLEIDLLTMQFPYEAAGLPEGCENADSLNSPEMFYRFFKAIDLLQHPFENLLEKFQPDCLIADHFVHWANSVAGKFGIPCLIFHGSSYFSQCITNNLLRYEPYKNLSSDSDTFVVPGDFPDEIKFTKSELSPYDKKEGPEFLIELMDKVEDATRASYGVIMNSFYELESGYADYYEKVMGFKHWHIAPFSLHFDEGDNIEADHRGKKASIDVNECKRWLDEKQDDSVLYVCLGSMSNVSDDQLHEIAIALEALGQNFILVVIVRREDTKEWVPQGFETRGLIIRGWAPQPMILNHRGVGGFVTHCGWNSILEGVVAGVPMVTWPHHAEQFYNEKLVTNVLKIGIQVGATKWVPRVGEHDILISNKQILNAMSRLLIGEEAQDMRRRAREFKKMAMKAISQGGSSWSHLNALVKELKAHKR</sequence>
<evidence type="ECO:0000256" key="4">
    <source>
        <dbReference type="RuleBase" id="RU003718"/>
    </source>
</evidence>
<protein>
    <recommendedName>
        <fullName evidence="5">Glycosyltransferase</fullName>
        <ecNumber evidence="5">2.4.1.-</ecNumber>
    </recommendedName>
</protein>
<dbReference type="InterPro" id="IPR002213">
    <property type="entry name" value="UDP_glucos_trans"/>
</dbReference>
<proteinExistence type="inferred from homology"/>
<evidence type="ECO:0000256" key="3">
    <source>
        <dbReference type="ARBA" id="ARBA00022679"/>
    </source>
</evidence>
<dbReference type="CDD" id="cd03784">
    <property type="entry name" value="GT1_Gtf-like"/>
    <property type="match status" value="1"/>
</dbReference>
<dbReference type="GO" id="GO:0035251">
    <property type="term" value="F:UDP-glucosyltransferase activity"/>
    <property type="evidence" value="ECO:0000318"/>
    <property type="project" value="GO_Central"/>
</dbReference>
<evidence type="ECO:0000313" key="6">
    <source>
        <dbReference type="Proteomes" id="UP000813463"/>
    </source>
</evidence>
<dbReference type="PANTHER" id="PTHR48047:SF45">
    <property type="entry name" value="SCOPOLETIN GLUCOSYLTRANSFERASE-LIKE"/>
    <property type="match status" value="1"/>
</dbReference>
<organism evidence="6 7">
    <name type="scientific">Spinacia oleracea</name>
    <name type="common">Spinach</name>
    <dbReference type="NCBI Taxonomy" id="3562"/>
    <lineage>
        <taxon>Eukaryota</taxon>
        <taxon>Viridiplantae</taxon>
        <taxon>Streptophyta</taxon>
        <taxon>Embryophyta</taxon>
        <taxon>Tracheophyta</taxon>
        <taxon>Spermatophyta</taxon>
        <taxon>Magnoliopsida</taxon>
        <taxon>eudicotyledons</taxon>
        <taxon>Gunneridae</taxon>
        <taxon>Pentapetalae</taxon>
        <taxon>Caryophyllales</taxon>
        <taxon>Chenopodiaceae</taxon>
        <taxon>Chenopodioideae</taxon>
        <taxon>Anserineae</taxon>
        <taxon>Spinacia</taxon>
    </lineage>
</organism>
<dbReference type="Gene3D" id="3.40.50.2000">
    <property type="entry name" value="Glycogen Phosphorylase B"/>
    <property type="match status" value="2"/>
</dbReference>
<evidence type="ECO:0000313" key="7">
    <source>
        <dbReference type="RefSeq" id="XP_021842446.2"/>
    </source>
</evidence>
<evidence type="ECO:0000256" key="1">
    <source>
        <dbReference type="ARBA" id="ARBA00009995"/>
    </source>
</evidence>
<dbReference type="GeneID" id="110782587"/>
<keyword evidence="2 4" id="KW-0328">Glycosyltransferase</keyword>
<reference evidence="7" key="2">
    <citation type="submission" date="2025-08" db="UniProtKB">
        <authorList>
            <consortium name="RefSeq"/>
        </authorList>
    </citation>
    <scope>IDENTIFICATION</scope>
    <source>
        <tissue evidence="7">Leaf</tissue>
    </source>
</reference>
<dbReference type="KEGG" id="soe:110782587"/>
<reference evidence="6" key="1">
    <citation type="journal article" date="2021" name="Nat. Commun.">
        <title>Genomic analyses provide insights into spinach domestication and the genetic basis of agronomic traits.</title>
        <authorList>
            <person name="Cai X."/>
            <person name="Sun X."/>
            <person name="Xu C."/>
            <person name="Sun H."/>
            <person name="Wang X."/>
            <person name="Ge C."/>
            <person name="Zhang Z."/>
            <person name="Wang Q."/>
            <person name="Fei Z."/>
            <person name="Jiao C."/>
            <person name="Wang Q."/>
        </authorList>
    </citation>
    <scope>NUCLEOTIDE SEQUENCE [LARGE SCALE GENOMIC DNA]</scope>
    <source>
        <strain evidence="6">cv. Varoflay</strain>
    </source>
</reference>
<gene>
    <name evidence="7" type="primary">LOC110782587</name>
</gene>
<dbReference type="PROSITE" id="PS00375">
    <property type="entry name" value="UDPGT"/>
    <property type="match status" value="1"/>
</dbReference>
<evidence type="ECO:0000256" key="2">
    <source>
        <dbReference type="ARBA" id="ARBA00022676"/>
    </source>
</evidence>
<keyword evidence="6" id="KW-1185">Reference proteome</keyword>
<keyword evidence="3 4" id="KW-0808">Transferase</keyword>
<dbReference type="Proteomes" id="UP000813463">
    <property type="component" value="Chromosome 4"/>
</dbReference>
<dbReference type="InterPro" id="IPR035595">
    <property type="entry name" value="UDP_glycos_trans_CS"/>
</dbReference>
<dbReference type="PANTHER" id="PTHR48047">
    <property type="entry name" value="GLYCOSYLTRANSFERASE"/>
    <property type="match status" value="1"/>
</dbReference>
<comment type="similarity">
    <text evidence="1 4">Belongs to the UDP-glycosyltransferase family.</text>
</comment>
<evidence type="ECO:0000256" key="5">
    <source>
        <dbReference type="RuleBase" id="RU362057"/>
    </source>
</evidence>
<dbReference type="AlphaFoldDB" id="A0A9R0I4D5"/>
<dbReference type="SUPFAM" id="SSF53756">
    <property type="entry name" value="UDP-Glycosyltransferase/glycogen phosphorylase"/>
    <property type="match status" value="1"/>
</dbReference>
<dbReference type="Pfam" id="PF00201">
    <property type="entry name" value="UDPGT"/>
    <property type="match status" value="1"/>
</dbReference>
<accession>A0A9R0I4D5</accession>
<dbReference type="RefSeq" id="XP_021842446.2">
    <property type="nucleotide sequence ID" value="XM_021986754.2"/>
</dbReference>
<name>A0A9R0I4D5_SPIOL</name>
<dbReference type="EC" id="2.4.1.-" evidence="5"/>